<evidence type="ECO:0000256" key="1">
    <source>
        <dbReference type="ARBA" id="ARBA00001954"/>
    </source>
</evidence>
<dbReference type="Proteomes" id="UP000298429">
    <property type="component" value="Unassembled WGS sequence"/>
</dbReference>
<dbReference type="GO" id="GO:0005506">
    <property type="term" value="F:iron ion binding"/>
    <property type="evidence" value="ECO:0007669"/>
    <property type="project" value="UniProtKB-ARBA"/>
</dbReference>
<name>A0A5F2B0Y5_9LEPT</name>
<comment type="caution">
    <text evidence="2">The sequence shown here is derived from an EMBL/GenBank/DDBJ whole genome shotgun (WGS) entry which is preliminary data.</text>
</comment>
<gene>
    <name evidence="2" type="ORF">EHQ76_13715</name>
</gene>
<dbReference type="Pfam" id="PF05721">
    <property type="entry name" value="PhyH"/>
    <property type="match status" value="1"/>
</dbReference>
<dbReference type="PANTHER" id="PTHR20883">
    <property type="entry name" value="PHYTANOYL-COA DIOXYGENASE DOMAIN CONTAINING 1"/>
    <property type="match status" value="1"/>
</dbReference>
<proteinExistence type="predicted"/>
<dbReference type="EMBL" id="RQGN01000071">
    <property type="protein sequence ID" value="TGL98084.1"/>
    <property type="molecule type" value="Genomic_DNA"/>
</dbReference>
<evidence type="ECO:0000313" key="2">
    <source>
        <dbReference type="EMBL" id="TGL98084.1"/>
    </source>
</evidence>
<accession>A0A5F2B0Y5</accession>
<sequence length="537" mass="61888">MKEMLLTKEEIASFETNGYLVLKPGRIFSTDQVRKLKEECDTYFPSFQSKIDPKNPPKFKTGLSGNARNYIFESSDISDFKKNYLFAKRSTVIAPKYSQNFVDALENESLLSVNGQLLGSEKLSLHNSAIACVYPGTLGEPGNFHADTSGFSDHPLRAIQSGDFMINSFVYLVDVDEENAPIRLLPKSHKRYLELNRRVAPNFRSTEHQNNIGQFNFYDEFVPEDFDQPIRVTGGAGTVVLIAGDLLHSATANVSSDKIRYTLAIWYSTRNNPNFYKDYSVYAPYCKDFIDKFKDKEIPYHTYYAHSIGFGFKLKKFLKKYFYGVFGKLSRKIKSVLSKKPKNFLIALGPWKLNQTSDSNSNQALFLNHLGFGNEEGEGKLKEFLQNHKSIKSVFLVAPNAEEFVRKYFQRDYPFFSKLPFKQYFFDESWCRYILRYFSAMISSYATEKECKEVMNESPEQFYKNLETLERKLLDRKINLTELESDIPKSRWTKESLSAIAEKSGLKISEITEQERNQVSQNLGGEVGSWLILKFEV</sequence>
<reference evidence="2 3" key="1">
    <citation type="journal article" date="2019" name="PLoS Negl. Trop. Dis.">
        <title>Revisiting the worldwide diversity of Leptospira species in the environment.</title>
        <authorList>
            <person name="Vincent A.T."/>
            <person name="Schiettekatte O."/>
            <person name="Bourhy P."/>
            <person name="Veyrier F.J."/>
            <person name="Picardeau M."/>
        </authorList>
    </citation>
    <scope>NUCLEOTIDE SEQUENCE [LARGE SCALE GENOMIC DNA]</scope>
    <source>
        <strain evidence="2 3">201702444</strain>
    </source>
</reference>
<organism evidence="2 3">
    <name type="scientific">Leptospira barantonii</name>
    <dbReference type="NCBI Taxonomy" id="2023184"/>
    <lineage>
        <taxon>Bacteria</taxon>
        <taxon>Pseudomonadati</taxon>
        <taxon>Spirochaetota</taxon>
        <taxon>Spirochaetia</taxon>
        <taxon>Leptospirales</taxon>
        <taxon>Leptospiraceae</taxon>
        <taxon>Leptospira</taxon>
    </lineage>
</organism>
<dbReference type="PANTHER" id="PTHR20883:SF48">
    <property type="entry name" value="ECTOINE DIOXYGENASE"/>
    <property type="match status" value="1"/>
</dbReference>
<evidence type="ECO:0008006" key="4">
    <source>
        <dbReference type="Google" id="ProtNLM"/>
    </source>
</evidence>
<dbReference type="RefSeq" id="WP_135671434.1">
    <property type="nucleotide sequence ID" value="NZ_RQGN01000071.1"/>
</dbReference>
<comment type="cofactor">
    <cofactor evidence="1">
        <name>Fe(2+)</name>
        <dbReference type="ChEBI" id="CHEBI:29033"/>
    </cofactor>
</comment>
<dbReference type="InterPro" id="IPR008775">
    <property type="entry name" value="Phytyl_CoA_dOase-like"/>
</dbReference>
<dbReference type="SUPFAM" id="SSF51197">
    <property type="entry name" value="Clavaminate synthase-like"/>
    <property type="match status" value="1"/>
</dbReference>
<protein>
    <recommendedName>
        <fullName evidence="4">Phytanoyl-CoA dioxygenase</fullName>
    </recommendedName>
</protein>
<evidence type="ECO:0000313" key="3">
    <source>
        <dbReference type="Proteomes" id="UP000298429"/>
    </source>
</evidence>
<dbReference type="Gene3D" id="2.60.120.620">
    <property type="entry name" value="q2cbj1_9rhob like domain"/>
    <property type="match status" value="1"/>
</dbReference>
<dbReference type="GO" id="GO:0016706">
    <property type="term" value="F:2-oxoglutarate-dependent dioxygenase activity"/>
    <property type="evidence" value="ECO:0007669"/>
    <property type="project" value="UniProtKB-ARBA"/>
</dbReference>
<dbReference type="OrthoDB" id="9791262at2"/>
<dbReference type="AlphaFoldDB" id="A0A5F2B0Y5"/>